<comment type="caution">
    <text evidence="8">The sequence shown here is derived from an EMBL/GenBank/DDBJ whole genome shotgun (WGS) entry which is preliminary data.</text>
</comment>
<dbReference type="InterPro" id="IPR013766">
    <property type="entry name" value="Thioredoxin_domain"/>
</dbReference>
<evidence type="ECO:0000256" key="6">
    <source>
        <dbReference type="SAM" id="SignalP"/>
    </source>
</evidence>
<evidence type="ECO:0000256" key="2">
    <source>
        <dbReference type="ARBA" id="ARBA00022748"/>
    </source>
</evidence>
<dbReference type="InterPro" id="IPR050553">
    <property type="entry name" value="Thioredoxin_ResA/DsbE_sf"/>
</dbReference>
<dbReference type="RefSeq" id="WP_379871937.1">
    <property type="nucleotide sequence ID" value="NZ_JBHTBH010000007.1"/>
</dbReference>
<reference evidence="9" key="1">
    <citation type="journal article" date="2019" name="Int. J. Syst. Evol. Microbiol.">
        <title>The Global Catalogue of Microorganisms (GCM) 10K type strain sequencing project: providing services to taxonomists for standard genome sequencing and annotation.</title>
        <authorList>
            <consortium name="The Broad Institute Genomics Platform"/>
            <consortium name="The Broad Institute Genome Sequencing Center for Infectious Disease"/>
            <person name="Wu L."/>
            <person name="Ma J."/>
        </authorList>
    </citation>
    <scope>NUCLEOTIDE SEQUENCE [LARGE SCALE GENOMIC DNA]</scope>
    <source>
        <strain evidence="9">CGMCC 4.7382</strain>
    </source>
</reference>
<keyword evidence="3" id="KW-0812">Transmembrane</keyword>
<sequence length="209" mass="21931">MPSSTPGARPRTLLLRAAAALVATAALAGCAGGVDAQTGSSDNRYVEGDGSATAFAPDERQEAPEVSGETLDGTPVSIDDYRGDVLVLNFWASWCAPCRAETPVLEQVYQENRDAGLEFLGVNIKDNLTAAQAFERNNEVGYPSLYDQPGQVSQAFRDTVPPQSIPSTLVIDREGRIAARVIGATNYNGLTELVDPVLAEGAGEDAGSS</sequence>
<feature type="chain" id="PRO_5046714593" evidence="6">
    <location>
        <begin position="29"/>
        <end position="209"/>
    </location>
</feature>
<accession>A0ABW2KIS3</accession>
<evidence type="ECO:0000256" key="5">
    <source>
        <dbReference type="ARBA" id="ARBA00023284"/>
    </source>
</evidence>
<dbReference type="Pfam" id="PF00578">
    <property type="entry name" value="AhpC-TSA"/>
    <property type="match status" value="1"/>
</dbReference>
<evidence type="ECO:0000313" key="9">
    <source>
        <dbReference type="Proteomes" id="UP001596540"/>
    </source>
</evidence>
<dbReference type="PANTHER" id="PTHR42852:SF6">
    <property type="entry name" value="THIOL:DISULFIDE INTERCHANGE PROTEIN DSBE"/>
    <property type="match status" value="1"/>
</dbReference>
<dbReference type="InterPro" id="IPR000866">
    <property type="entry name" value="AhpC/TSA"/>
</dbReference>
<keyword evidence="9" id="KW-1185">Reference proteome</keyword>
<dbReference type="PROSITE" id="PS51352">
    <property type="entry name" value="THIOREDOXIN_2"/>
    <property type="match status" value="1"/>
</dbReference>
<comment type="subcellular location">
    <subcellularLocation>
        <location evidence="1">Cell envelope</location>
    </subcellularLocation>
</comment>
<evidence type="ECO:0000259" key="7">
    <source>
        <dbReference type="PROSITE" id="PS51352"/>
    </source>
</evidence>
<keyword evidence="4" id="KW-1015">Disulfide bond</keyword>
<dbReference type="PROSITE" id="PS00194">
    <property type="entry name" value="THIOREDOXIN_1"/>
    <property type="match status" value="1"/>
</dbReference>
<dbReference type="SUPFAM" id="SSF52833">
    <property type="entry name" value="Thioredoxin-like"/>
    <property type="match status" value="1"/>
</dbReference>
<proteinExistence type="predicted"/>
<keyword evidence="6" id="KW-0732">Signal</keyword>
<organism evidence="8 9">
    <name type="scientific">Marinactinospora rubrisoli</name>
    <dbReference type="NCBI Taxonomy" id="2715399"/>
    <lineage>
        <taxon>Bacteria</taxon>
        <taxon>Bacillati</taxon>
        <taxon>Actinomycetota</taxon>
        <taxon>Actinomycetes</taxon>
        <taxon>Streptosporangiales</taxon>
        <taxon>Nocardiopsidaceae</taxon>
        <taxon>Marinactinospora</taxon>
    </lineage>
</organism>
<keyword evidence="3" id="KW-0735">Signal-anchor</keyword>
<gene>
    <name evidence="8" type="ORF">ACFQRF_16250</name>
</gene>
<evidence type="ECO:0000313" key="8">
    <source>
        <dbReference type="EMBL" id="MFC7329288.1"/>
    </source>
</evidence>
<dbReference type="Proteomes" id="UP001596540">
    <property type="component" value="Unassembled WGS sequence"/>
</dbReference>
<dbReference type="CDD" id="cd02966">
    <property type="entry name" value="TlpA_like_family"/>
    <property type="match status" value="1"/>
</dbReference>
<evidence type="ECO:0000256" key="1">
    <source>
        <dbReference type="ARBA" id="ARBA00004196"/>
    </source>
</evidence>
<dbReference type="InterPro" id="IPR017937">
    <property type="entry name" value="Thioredoxin_CS"/>
</dbReference>
<keyword evidence="5" id="KW-0676">Redox-active center</keyword>
<feature type="signal peptide" evidence="6">
    <location>
        <begin position="1"/>
        <end position="28"/>
    </location>
</feature>
<name>A0ABW2KIS3_9ACTN</name>
<dbReference type="EMBL" id="JBHTBH010000007">
    <property type="protein sequence ID" value="MFC7329288.1"/>
    <property type="molecule type" value="Genomic_DNA"/>
</dbReference>
<protein>
    <submittedName>
        <fullName evidence="8">TlpA family protein disulfide reductase</fullName>
    </submittedName>
</protein>
<evidence type="ECO:0000256" key="3">
    <source>
        <dbReference type="ARBA" id="ARBA00022968"/>
    </source>
</evidence>
<evidence type="ECO:0000256" key="4">
    <source>
        <dbReference type="ARBA" id="ARBA00023157"/>
    </source>
</evidence>
<dbReference type="Gene3D" id="3.40.30.10">
    <property type="entry name" value="Glutaredoxin"/>
    <property type="match status" value="1"/>
</dbReference>
<keyword evidence="2" id="KW-0201">Cytochrome c-type biogenesis</keyword>
<feature type="domain" description="Thioredoxin" evidence="7">
    <location>
        <begin position="57"/>
        <end position="199"/>
    </location>
</feature>
<dbReference type="InterPro" id="IPR036249">
    <property type="entry name" value="Thioredoxin-like_sf"/>
</dbReference>
<dbReference type="PANTHER" id="PTHR42852">
    <property type="entry name" value="THIOL:DISULFIDE INTERCHANGE PROTEIN DSBE"/>
    <property type="match status" value="1"/>
</dbReference>